<dbReference type="GO" id="GO:0005524">
    <property type="term" value="F:ATP binding"/>
    <property type="evidence" value="ECO:0007669"/>
    <property type="project" value="UniProtKB-KW"/>
</dbReference>
<dbReference type="AlphaFoldDB" id="A0A4U7JIP3"/>
<evidence type="ECO:0000313" key="4">
    <source>
        <dbReference type="EMBL" id="QNU67069.1"/>
    </source>
</evidence>
<proteinExistence type="predicted"/>
<accession>A0A4U7JIP3</accession>
<dbReference type="InterPro" id="IPR027417">
    <property type="entry name" value="P-loop_NTPase"/>
</dbReference>
<organism evidence="4 5">
    <name type="scientific">Ruminiclostridium herbifermentans</name>
    <dbReference type="NCBI Taxonomy" id="2488810"/>
    <lineage>
        <taxon>Bacteria</taxon>
        <taxon>Bacillati</taxon>
        <taxon>Bacillota</taxon>
        <taxon>Clostridia</taxon>
        <taxon>Eubacteriales</taxon>
        <taxon>Oscillospiraceae</taxon>
        <taxon>Ruminiclostridium</taxon>
    </lineage>
</organism>
<evidence type="ECO:0000256" key="3">
    <source>
        <dbReference type="ARBA" id="ARBA00022840"/>
    </source>
</evidence>
<dbReference type="PANTHER" id="PTHR42939:SF1">
    <property type="entry name" value="ABC TRANSPORTER ATP-BINDING PROTEIN ALBC-RELATED"/>
    <property type="match status" value="1"/>
</dbReference>
<evidence type="ECO:0000313" key="5">
    <source>
        <dbReference type="Proteomes" id="UP000306409"/>
    </source>
</evidence>
<sequence length="236" mass="26429">MIQIDKISKSYKKDKLAVDCLSMEVKSGEIFGFLGPNGAGKTTTIKILTGIISPDQGNVIINGFDMKKDPYKAKASFGYVPDEVTIYPKISGQEWLNFISTVYNVPKGESNKRIAELANQFEMSEVLNNAIGTYSHGMKQKIATMAALLYRPKVLILDEPMRGLDPKASIIFKEMMKEYAKQGNTVFFSTHILEVAEKICDRVAIINNGDLKIVIETSKIREKSDLENLFMELTEK</sequence>
<dbReference type="InterPro" id="IPR003593">
    <property type="entry name" value="AAA+_ATPase"/>
</dbReference>
<keyword evidence="3 4" id="KW-0067">ATP-binding</keyword>
<dbReference type="InterPro" id="IPR051782">
    <property type="entry name" value="ABC_Transporter_VariousFunc"/>
</dbReference>
<dbReference type="PROSITE" id="PS50893">
    <property type="entry name" value="ABC_TRANSPORTER_2"/>
    <property type="match status" value="1"/>
</dbReference>
<keyword evidence="1" id="KW-0813">Transport</keyword>
<protein>
    <submittedName>
        <fullName evidence="4">ABC transporter ATP-binding protein</fullName>
    </submittedName>
</protein>
<dbReference type="RefSeq" id="WP_137697135.1">
    <property type="nucleotide sequence ID" value="NZ_CP061336.1"/>
</dbReference>
<dbReference type="InterPro" id="IPR003439">
    <property type="entry name" value="ABC_transporter-like_ATP-bd"/>
</dbReference>
<dbReference type="Pfam" id="PF00005">
    <property type="entry name" value="ABC_tran"/>
    <property type="match status" value="1"/>
</dbReference>
<dbReference type="CDD" id="cd03230">
    <property type="entry name" value="ABC_DR_subfamily_A"/>
    <property type="match status" value="1"/>
</dbReference>
<dbReference type="PANTHER" id="PTHR42939">
    <property type="entry name" value="ABC TRANSPORTER ATP-BINDING PROTEIN ALBC-RELATED"/>
    <property type="match status" value="1"/>
</dbReference>
<keyword evidence="5" id="KW-1185">Reference proteome</keyword>
<gene>
    <name evidence="4" type="ORF">EHE19_000470</name>
</gene>
<dbReference type="OrthoDB" id="9775135at2"/>
<dbReference type="Gene3D" id="3.40.50.300">
    <property type="entry name" value="P-loop containing nucleotide triphosphate hydrolases"/>
    <property type="match status" value="1"/>
</dbReference>
<dbReference type="SUPFAM" id="SSF52540">
    <property type="entry name" value="P-loop containing nucleoside triphosphate hydrolases"/>
    <property type="match status" value="1"/>
</dbReference>
<evidence type="ECO:0000256" key="1">
    <source>
        <dbReference type="ARBA" id="ARBA00022448"/>
    </source>
</evidence>
<dbReference type="EMBL" id="CP061336">
    <property type="protein sequence ID" value="QNU67069.1"/>
    <property type="molecule type" value="Genomic_DNA"/>
</dbReference>
<name>A0A4U7JIP3_9FIRM</name>
<keyword evidence="2" id="KW-0547">Nucleotide-binding</keyword>
<dbReference type="GO" id="GO:0016887">
    <property type="term" value="F:ATP hydrolysis activity"/>
    <property type="evidence" value="ECO:0007669"/>
    <property type="project" value="InterPro"/>
</dbReference>
<reference evidence="4 5" key="1">
    <citation type="submission" date="2020-09" db="EMBL/GenBank/DDBJ databases">
        <title>Characterization and genome sequencing of Ruminiclostridium sp. nov. MA18.</title>
        <authorList>
            <person name="Rettenmaier R."/>
            <person name="Kowollik M.-L."/>
            <person name="Liebl W."/>
            <person name="Zverlov V."/>
        </authorList>
    </citation>
    <scope>NUCLEOTIDE SEQUENCE [LARGE SCALE GENOMIC DNA]</scope>
    <source>
        <strain evidence="4 5">MA18</strain>
    </source>
</reference>
<dbReference type="Proteomes" id="UP000306409">
    <property type="component" value="Chromosome"/>
</dbReference>
<evidence type="ECO:0000256" key="2">
    <source>
        <dbReference type="ARBA" id="ARBA00022741"/>
    </source>
</evidence>
<dbReference type="KEGG" id="rher:EHE19_000470"/>
<dbReference type="SMART" id="SM00382">
    <property type="entry name" value="AAA"/>
    <property type="match status" value="1"/>
</dbReference>